<proteinExistence type="inferred from homology"/>
<evidence type="ECO:0000313" key="4">
    <source>
        <dbReference type="Proteomes" id="UP000806528"/>
    </source>
</evidence>
<dbReference type="InterPro" id="IPR005545">
    <property type="entry name" value="YCII"/>
</dbReference>
<accession>A0ABR9P2X4</accession>
<sequence length="94" mass="10369">MNTYAVVYTYGGDPSARDQHRPRHKDFLARLHEDGRLRVSGPLASEGSPGALLIIEGESAEDVARLMDGDPFQREGLIASRSIDEWTIVFGGIR</sequence>
<dbReference type="EMBL" id="JADBGI010000004">
    <property type="protein sequence ID" value="MBE2998186.1"/>
    <property type="molecule type" value="Genomic_DNA"/>
</dbReference>
<comment type="similarity">
    <text evidence="1">Belongs to the YciI family.</text>
</comment>
<dbReference type="PANTHER" id="PTHR33606:SF3">
    <property type="entry name" value="PROTEIN YCII"/>
    <property type="match status" value="1"/>
</dbReference>
<dbReference type="Pfam" id="PF03795">
    <property type="entry name" value="YCII"/>
    <property type="match status" value="1"/>
</dbReference>
<dbReference type="SUPFAM" id="SSF54909">
    <property type="entry name" value="Dimeric alpha+beta barrel"/>
    <property type="match status" value="1"/>
</dbReference>
<feature type="domain" description="YCII-related" evidence="2">
    <location>
        <begin position="14"/>
        <end position="87"/>
    </location>
</feature>
<dbReference type="Gene3D" id="3.30.70.1060">
    <property type="entry name" value="Dimeric alpha+beta barrel"/>
    <property type="match status" value="1"/>
</dbReference>
<reference evidence="3 4" key="1">
    <citation type="submission" date="2020-09" db="EMBL/GenBank/DDBJ databases">
        <title>Diversity and distribution of actinomycetes associated with coral in the coast of Hainan.</title>
        <authorList>
            <person name="Li F."/>
        </authorList>
    </citation>
    <scope>NUCLEOTIDE SEQUENCE [LARGE SCALE GENOMIC DNA]</scope>
    <source>
        <strain evidence="3 4">HNM0947</strain>
    </source>
</reference>
<comment type="caution">
    <text evidence="3">The sequence shown here is derived from an EMBL/GenBank/DDBJ whole genome shotgun (WGS) entry which is preliminary data.</text>
</comment>
<dbReference type="RefSeq" id="WP_193120837.1">
    <property type="nucleotide sequence ID" value="NZ_JADBGI010000004.1"/>
</dbReference>
<keyword evidence="4" id="KW-1185">Reference proteome</keyword>
<dbReference type="InterPro" id="IPR051807">
    <property type="entry name" value="Sec-metab_biosynth-assoc"/>
</dbReference>
<dbReference type="Proteomes" id="UP000806528">
    <property type="component" value="Unassembled WGS sequence"/>
</dbReference>
<evidence type="ECO:0000313" key="3">
    <source>
        <dbReference type="EMBL" id="MBE2998186.1"/>
    </source>
</evidence>
<evidence type="ECO:0000256" key="1">
    <source>
        <dbReference type="ARBA" id="ARBA00007689"/>
    </source>
</evidence>
<evidence type="ECO:0000259" key="2">
    <source>
        <dbReference type="Pfam" id="PF03795"/>
    </source>
</evidence>
<organism evidence="3 4">
    <name type="scientific">Nocardiopsis coralli</name>
    <dbReference type="NCBI Taxonomy" id="2772213"/>
    <lineage>
        <taxon>Bacteria</taxon>
        <taxon>Bacillati</taxon>
        <taxon>Actinomycetota</taxon>
        <taxon>Actinomycetes</taxon>
        <taxon>Streptosporangiales</taxon>
        <taxon>Nocardiopsidaceae</taxon>
        <taxon>Nocardiopsis</taxon>
    </lineage>
</organism>
<protein>
    <recommendedName>
        <fullName evidence="2">YCII-related domain-containing protein</fullName>
    </recommendedName>
</protein>
<dbReference type="InterPro" id="IPR011008">
    <property type="entry name" value="Dimeric_a/b-barrel"/>
</dbReference>
<name>A0ABR9P2X4_9ACTN</name>
<gene>
    <name evidence="3" type="ORF">IDM40_05625</name>
</gene>
<dbReference type="PANTHER" id="PTHR33606">
    <property type="entry name" value="PROTEIN YCII"/>
    <property type="match status" value="1"/>
</dbReference>